<dbReference type="AlphaFoldDB" id="A0A1G1VSI2"/>
<protein>
    <submittedName>
        <fullName evidence="2">Uncharacterized protein</fullName>
    </submittedName>
</protein>
<feature type="coiled-coil region" evidence="1">
    <location>
        <begin position="44"/>
        <end position="75"/>
    </location>
</feature>
<evidence type="ECO:0000313" key="3">
    <source>
        <dbReference type="Proteomes" id="UP000179233"/>
    </source>
</evidence>
<dbReference type="EMBL" id="MHCJ01000003">
    <property type="protein sequence ID" value="OGY18363.1"/>
    <property type="molecule type" value="Genomic_DNA"/>
</dbReference>
<accession>A0A1G1VSI2</accession>
<keyword evidence="1" id="KW-0175">Coiled coil</keyword>
<name>A0A1G1VSI2_9BACT</name>
<reference evidence="2 3" key="1">
    <citation type="journal article" date="2016" name="Nat. Commun.">
        <title>Thousands of microbial genomes shed light on interconnected biogeochemical processes in an aquifer system.</title>
        <authorList>
            <person name="Anantharaman K."/>
            <person name="Brown C.T."/>
            <person name="Hug L.A."/>
            <person name="Sharon I."/>
            <person name="Castelle C.J."/>
            <person name="Probst A.J."/>
            <person name="Thomas B.C."/>
            <person name="Singh A."/>
            <person name="Wilkins M.J."/>
            <person name="Karaoz U."/>
            <person name="Brodie E.L."/>
            <person name="Williams K.H."/>
            <person name="Hubbard S.S."/>
            <person name="Banfield J.F."/>
        </authorList>
    </citation>
    <scope>NUCLEOTIDE SEQUENCE [LARGE SCALE GENOMIC DNA]</scope>
</reference>
<organism evidence="2 3">
    <name type="scientific">Candidatus Chisholmbacteria bacterium RIFCSPHIGHO2_01_FULL_52_32</name>
    <dbReference type="NCBI Taxonomy" id="1797591"/>
    <lineage>
        <taxon>Bacteria</taxon>
        <taxon>Candidatus Chisholmiibacteriota</taxon>
    </lineage>
</organism>
<sequence length="77" mass="8926">MLIVAVVAGGLAFLFFGKRTLAETFFFLTGVVAITAFYQERQLKADLEETKKRFSERLEELEHQLEKKEEETTKKLL</sequence>
<dbReference type="Proteomes" id="UP000179233">
    <property type="component" value="Unassembled WGS sequence"/>
</dbReference>
<comment type="caution">
    <text evidence="2">The sequence shown here is derived from an EMBL/GenBank/DDBJ whole genome shotgun (WGS) entry which is preliminary data.</text>
</comment>
<evidence type="ECO:0000313" key="2">
    <source>
        <dbReference type="EMBL" id="OGY18363.1"/>
    </source>
</evidence>
<gene>
    <name evidence="2" type="ORF">A2786_02565</name>
</gene>
<proteinExistence type="predicted"/>
<evidence type="ECO:0000256" key="1">
    <source>
        <dbReference type="SAM" id="Coils"/>
    </source>
</evidence>